<dbReference type="EMBL" id="JAUFSA010000001">
    <property type="protein sequence ID" value="MDP7735818.1"/>
    <property type="molecule type" value="Genomic_DNA"/>
</dbReference>
<protein>
    <submittedName>
        <fullName evidence="5">Helix-turn-helix domain-containing protein</fullName>
    </submittedName>
</protein>
<dbReference type="PROSITE" id="PS51118">
    <property type="entry name" value="HTH_HXLR"/>
    <property type="match status" value="1"/>
</dbReference>
<feature type="domain" description="HTH hxlR-type" evidence="4">
    <location>
        <begin position="11"/>
        <end position="110"/>
    </location>
</feature>
<evidence type="ECO:0000259" key="4">
    <source>
        <dbReference type="PROSITE" id="PS51118"/>
    </source>
</evidence>
<keyword evidence="3" id="KW-0804">Transcription</keyword>
<dbReference type="GO" id="GO:0003677">
    <property type="term" value="F:DNA binding"/>
    <property type="evidence" value="ECO:0007669"/>
    <property type="project" value="UniProtKB-KW"/>
</dbReference>
<dbReference type="RefSeq" id="WP_133435282.1">
    <property type="nucleotide sequence ID" value="NZ_JAUFSA010000001.1"/>
</dbReference>
<evidence type="ECO:0000313" key="5">
    <source>
        <dbReference type="EMBL" id="MDP7735818.1"/>
    </source>
</evidence>
<dbReference type="Proteomes" id="UP001229081">
    <property type="component" value="Unassembled WGS sequence"/>
</dbReference>
<comment type="caution">
    <text evidence="5">The sequence shown here is derived from an EMBL/GenBank/DDBJ whole genome shotgun (WGS) entry which is preliminary data.</text>
</comment>
<dbReference type="SUPFAM" id="SSF46785">
    <property type="entry name" value="Winged helix' DNA-binding domain"/>
    <property type="match status" value="1"/>
</dbReference>
<dbReference type="AlphaFoldDB" id="A0A4R5WYC3"/>
<name>A0A4R5WYC3_9MYCO</name>
<dbReference type="InterPro" id="IPR002577">
    <property type="entry name" value="HTH_HxlR"/>
</dbReference>
<dbReference type="Gene3D" id="1.10.10.10">
    <property type="entry name" value="Winged helix-like DNA-binding domain superfamily/Winged helix DNA-binding domain"/>
    <property type="match status" value="1"/>
</dbReference>
<accession>A0A4R5WYC3</accession>
<evidence type="ECO:0000256" key="3">
    <source>
        <dbReference type="ARBA" id="ARBA00023163"/>
    </source>
</evidence>
<keyword evidence="1" id="KW-0805">Transcription regulation</keyword>
<proteinExistence type="predicted"/>
<evidence type="ECO:0000256" key="1">
    <source>
        <dbReference type="ARBA" id="ARBA00023015"/>
    </source>
</evidence>
<evidence type="ECO:0000256" key="2">
    <source>
        <dbReference type="ARBA" id="ARBA00023125"/>
    </source>
</evidence>
<organism evidence="5 6">
    <name type="scientific">Mycobacterium paragordonae</name>
    <dbReference type="NCBI Taxonomy" id="1389713"/>
    <lineage>
        <taxon>Bacteria</taxon>
        <taxon>Bacillati</taxon>
        <taxon>Actinomycetota</taxon>
        <taxon>Actinomycetes</taxon>
        <taxon>Mycobacteriales</taxon>
        <taxon>Mycobacteriaceae</taxon>
        <taxon>Mycobacterium</taxon>
    </lineage>
</organism>
<dbReference type="InterPro" id="IPR036390">
    <property type="entry name" value="WH_DNA-bd_sf"/>
</dbReference>
<keyword evidence="2" id="KW-0238">DNA-binding</keyword>
<dbReference type="PANTHER" id="PTHR33204">
    <property type="entry name" value="TRANSCRIPTIONAL REGULATOR, MARR FAMILY"/>
    <property type="match status" value="1"/>
</dbReference>
<sequence length="161" mass="18121">MRYEELADIPCSITRPLVVLGERWTFLLVKQAFAGTTRFEDFLTTLGIPRGRLADRLDRLVAEDILRREPYREGNNRTHDAYRLTEKGLALYPVLLALRDWGDRYMAPDGPPVHYRHRDCGGEAHAHLSCDKCHQELTAHDVVPEAGPGLTAAAKGANSQE</sequence>
<dbReference type="Pfam" id="PF01638">
    <property type="entry name" value="HxlR"/>
    <property type="match status" value="1"/>
</dbReference>
<gene>
    <name evidence="5" type="ORF">QXL92_13810</name>
</gene>
<evidence type="ECO:0000313" key="6">
    <source>
        <dbReference type="Proteomes" id="UP001229081"/>
    </source>
</evidence>
<dbReference type="InterPro" id="IPR036388">
    <property type="entry name" value="WH-like_DNA-bd_sf"/>
</dbReference>
<dbReference type="PANTHER" id="PTHR33204:SF36">
    <property type="entry name" value="TRANSCRIPTIONAL REGULATORY PROTEIN"/>
    <property type="match status" value="1"/>
</dbReference>
<reference evidence="5" key="1">
    <citation type="submission" date="2023-06" db="EMBL/GenBank/DDBJ databases">
        <title>Identification of two novel mycobacterium reveal diversities and complexities of Mycobacterium gordonae clade.</title>
        <authorList>
            <person name="Matsumoto Y."/>
            <person name="Nakamura S."/>
            <person name="Motooka D."/>
            <person name="Fukushima K."/>
        </authorList>
    </citation>
    <scope>NUCLEOTIDE SEQUENCE</scope>
    <source>
        <strain evidence="5">TY812</strain>
    </source>
</reference>